<name>A0A7L6N4T9_9MOLU</name>
<dbReference type="AlphaFoldDB" id="A0A7L6N4T9"/>
<evidence type="ECO:0000313" key="2">
    <source>
        <dbReference type="EMBL" id="QLY40015.1"/>
    </source>
</evidence>
<keyword evidence="1" id="KW-1133">Transmembrane helix</keyword>
<feature type="transmembrane region" description="Helical" evidence="1">
    <location>
        <begin position="74"/>
        <end position="94"/>
    </location>
</feature>
<keyword evidence="1" id="KW-0812">Transmembrane</keyword>
<dbReference type="EMBL" id="CP051151">
    <property type="protein sequence ID" value="QLY40015.1"/>
    <property type="molecule type" value="Genomic_DNA"/>
</dbReference>
<evidence type="ECO:0008006" key="4">
    <source>
        <dbReference type="Google" id="ProtNLM"/>
    </source>
</evidence>
<keyword evidence="3" id="KW-1185">Reference proteome</keyword>
<keyword evidence="1" id="KW-0472">Membrane</keyword>
<reference evidence="2 3" key="1">
    <citation type="submission" date="2020-04" db="EMBL/GenBank/DDBJ databases">
        <authorList>
            <person name="Zheng R.K."/>
            <person name="Sun C.M."/>
        </authorList>
    </citation>
    <scope>NUCLEOTIDE SEQUENCE [LARGE SCALE GENOMIC DNA]</scope>
    <source>
        <strain evidence="3">zrk29</strain>
    </source>
</reference>
<evidence type="ECO:0000313" key="3">
    <source>
        <dbReference type="Proteomes" id="UP000512167"/>
    </source>
</evidence>
<gene>
    <name evidence="2" type="ORF">HF295_03735</name>
</gene>
<sequence>MNKLDRSIKNIAFKDLVFVLLYGVVLSILFGILIGLVDSLIYASIGFSLAFIFFFLSSRWLGRQIRKLYEIPHFYYVLIAFIGLFIQAVIVLVLQTITTSYDVNIIQYPEIFLNEQIYIEEFLWMLKSTFTGGLFQILNYMITYLLYGVGIYIGLKETY</sequence>
<dbReference type="Proteomes" id="UP000512167">
    <property type="component" value="Chromosome"/>
</dbReference>
<accession>A0A7L6N4T9</accession>
<feature type="transmembrane region" description="Helical" evidence="1">
    <location>
        <begin position="133"/>
        <end position="155"/>
    </location>
</feature>
<evidence type="ECO:0000256" key="1">
    <source>
        <dbReference type="SAM" id="Phobius"/>
    </source>
</evidence>
<dbReference type="KEGG" id="tbk:HF295_03735"/>
<feature type="transmembrane region" description="Helical" evidence="1">
    <location>
        <begin position="12"/>
        <end position="34"/>
    </location>
</feature>
<organism evidence="2 3">
    <name type="scientific">Hujiaoplasma nucleasis</name>
    <dbReference type="NCBI Taxonomy" id="2725268"/>
    <lineage>
        <taxon>Bacteria</taxon>
        <taxon>Bacillati</taxon>
        <taxon>Mycoplasmatota</taxon>
        <taxon>Mollicutes</taxon>
        <taxon>Candidatus Izemoplasmatales</taxon>
        <taxon>Hujiaoplasmataceae</taxon>
        <taxon>Hujiaoplasma</taxon>
    </lineage>
</organism>
<feature type="transmembrane region" description="Helical" evidence="1">
    <location>
        <begin position="40"/>
        <end position="62"/>
    </location>
</feature>
<dbReference type="RefSeq" id="WP_312032510.1">
    <property type="nucleotide sequence ID" value="NZ_CP051151.1"/>
</dbReference>
<protein>
    <recommendedName>
        <fullName evidence="4">DUF4199 domain-containing protein</fullName>
    </recommendedName>
</protein>
<proteinExistence type="predicted"/>